<dbReference type="AlphaFoldDB" id="A0A9E7ZJA4"/>
<dbReference type="PANTHER" id="PTHR30121:SF6">
    <property type="entry name" value="SLR6007 PROTEIN"/>
    <property type="match status" value="1"/>
</dbReference>
<protein>
    <submittedName>
        <fullName evidence="3">DUF853 domain-containing protein</fullName>
    </submittedName>
</protein>
<dbReference type="SUPFAM" id="SSF52540">
    <property type="entry name" value="P-loop containing nucleoside triphosphate hydrolases"/>
    <property type="match status" value="1"/>
</dbReference>
<name>A0A9E7ZJA4_9HYPH</name>
<feature type="compositionally biased region" description="Low complexity" evidence="1">
    <location>
        <begin position="417"/>
        <end position="426"/>
    </location>
</feature>
<dbReference type="PANTHER" id="PTHR30121">
    <property type="entry name" value="UNCHARACTERIZED PROTEIN YJGR-RELATED"/>
    <property type="match status" value="1"/>
</dbReference>
<sequence length="437" mass="46562">MTKRIAKAQPAQAITFAPGAAIPLRFINRHGVIAGATGAGKSTTVRTLVEQLSAAGVPVLISDAKGDLSGLAKVVPTRFWCPFGEQGLPIKTSVDELGQLALSRLLGLNDVQSGVLSIAFRWLQDRDSPLAGCRLMDADDLREVVGSLLDYADDLRARHGNVTSASVGAIQRAILQLEGQGGAALFGEPALRLDDLLATDESGRGVVNLIAADRMLDAPALYSALVVWLLTSLFAQLPEVGDADKPRLAIVVDEAHLLFADAPKLLVDTVERVVRLIRSRGVGVFFASQNALDIPPKIAAQLGNRVQHAMRAYTPAEAKAVRAVAQTFRQAKGVDTAKAIVEMGIGEALISVIGDGGVPSPVVRAKVRLPASPSAPLDELERVALIRKDTLRPFYGRRFPSRTEEFEAFTARLEAQEAAPMAAAERASWRESDPVPS</sequence>
<organism evidence="3">
    <name type="scientific">Bosea sp. NBC_00436</name>
    <dbReference type="NCBI Taxonomy" id="2969620"/>
    <lineage>
        <taxon>Bacteria</taxon>
        <taxon>Pseudomonadati</taxon>
        <taxon>Pseudomonadota</taxon>
        <taxon>Alphaproteobacteria</taxon>
        <taxon>Hyphomicrobiales</taxon>
        <taxon>Boseaceae</taxon>
        <taxon>Bosea</taxon>
    </lineage>
</organism>
<evidence type="ECO:0000256" key="1">
    <source>
        <dbReference type="SAM" id="MobiDB-lite"/>
    </source>
</evidence>
<feature type="region of interest" description="Disordered" evidence="1">
    <location>
        <begin position="417"/>
        <end position="437"/>
    </location>
</feature>
<feature type="domain" description="Helicase HerA-like C-terminal" evidence="2">
    <location>
        <begin position="21"/>
        <end position="73"/>
    </location>
</feature>
<dbReference type="EMBL" id="CP102774">
    <property type="protein sequence ID" value="UZF86880.1"/>
    <property type="molecule type" value="Genomic_DNA"/>
</dbReference>
<feature type="domain" description="Helicase HerA-like C-terminal" evidence="2">
    <location>
        <begin position="75"/>
        <end position="427"/>
    </location>
</feature>
<gene>
    <name evidence="3" type="ORF">NWE54_24505</name>
</gene>
<reference evidence="3" key="1">
    <citation type="submission" date="2022-08" db="EMBL/GenBank/DDBJ databases">
        <title>Complete Genome Sequences of 2 Bosea sp. soil isolates.</title>
        <authorList>
            <person name="Alvarez Arevalo M."/>
            <person name="Sterndorff E.B."/>
            <person name="Faurdal D."/>
            <person name="Joergensen T.S."/>
            <person name="Weber T."/>
        </authorList>
    </citation>
    <scope>NUCLEOTIDE SEQUENCE</scope>
    <source>
        <strain evidence="3">NBC_00436</strain>
    </source>
</reference>
<dbReference type="InterPro" id="IPR027417">
    <property type="entry name" value="P-loop_NTPase"/>
</dbReference>
<dbReference type="InterPro" id="IPR051162">
    <property type="entry name" value="T4SS_component"/>
</dbReference>
<accession>A0A9E7ZJA4</accession>
<evidence type="ECO:0000313" key="3">
    <source>
        <dbReference type="EMBL" id="UZF86880.1"/>
    </source>
</evidence>
<feature type="compositionally biased region" description="Basic and acidic residues" evidence="1">
    <location>
        <begin position="427"/>
        <end position="437"/>
    </location>
</feature>
<dbReference type="Pfam" id="PF05872">
    <property type="entry name" value="HerA_C"/>
    <property type="match status" value="2"/>
</dbReference>
<dbReference type="Gene3D" id="3.40.50.300">
    <property type="entry name" value="P-loop containing nucleotide triphosphate hydrolases"/>
    <property type="match status" value="2"/>
</dbReference>
<proteinExistence type="predicted"/>
<evidence type="ECO:0000259" key="2">
    <source>
        <dbReference type="Pfam" id="PF05872"/>
    </source>
</evidence>
<dbReference type="InterPro" id="IPR033186">
    <property type="entry name" value="HerA_C"/>
</dbReference>